<accession>A0A8J2M8X1</accession>
<name>A0A8J2M8X1_9HEXA</name>
<dbReference type="EMBL" id="CAJVCH010570127">
    <property type="protein sequence ID" value="CAG7834140.1"/>
    <property type="molecule type" value="Genomic_DNA"/>
</dbReference>
<reference evidence="1" key="1">
    <citation type="submission" date="2021-06" db="EMBL/GenBank/DDBJ databases">
        <authorList>
            <person name="Hodson N. C."/>
            <person name="Mongue J. A."/>
            <person name="Jaron S. K."/>
        </authorList>
    </citation>
    <scope>NUCLEOTIDE SEQUENCE</scope>
</reference>
<evidence type="ECO:0000313" key="2">
    <source>
        <dbReference type="Proteomes" id="UP000708208"/>
    </source>
</evidence>
<dbReference type="Proteomes" id="UP000708208">
    <property type="component" value="Unassembled WGS sequence"/>
</dbReference>
<sequence length="95" mass="11199">MSPSISTDKVQGRPVFHPVNGAQLDDYNVQVRVKRSHVKKVFRKLCFSLGESFQRCFSIFRFKGFYLINQMKPKPCRVEVGFPESMIWFFSQEIF</sequence>
<organism evidence="1 2">
    <name type="scientific">Allacma fusca</name>
    <dbReference type="NCBI Taxonomy" id="39272"/>
    <lineage>
        <taxon>Eukaryota</taxon>
        <taxon>Metazoa</taxon>
        <taxon>Ecdysozoa</taxon>
        <taxon>Arthropoda</taxon>
        <taxon>Hexapoda</taxon>
        <taxon>Collembola</taxon>
        <taxon>Symphypleona</taxon>
        <taxon>Sminthuridae</taxon>
        <taxon>Allacma</taxon>
    </lineage>
</organism>
<gene>
    <name evidence="1" type="ORF">AFUS01_LOCUS43673</name>
</gene>
<keyword evidence="2" id="KW-1185">Reference proteome</keyword>
<comment type="caution">
    <text evidence="1">The sequence shown here is derived from an EMBL/GenBank/DDBJ whole genome shotgun (WGS) entry which is preliminary data.</text>
</comment>
<dbReference type="AlphaFoldDB" id="A0A8J2M8X1"/>
<protein>
    <submittedName>
        <fullName evidence="1">Uncharacterized protein</fullName>
    </submittedName>
</protein>
<proteinExistence type="predicted"/>
<evidence type="ECO:0000313" key="1">
    <source>
        <dbReference type="EMBL" id="CAG7834140.1"/>
    </source>
</evidence>